<feature type="compositionally biased region" description="Basic and acidic residues" evidence="1">
    <location>
        <begin position="433"/>
        <end position="446"/>
    </location>
</feature>
<dbReference type="InterPro" id="IPR058912">
    <property type="entry name" value="HTH_animal"/>
</dbReference>
<dbReference type="PANTHER" id="PTHR21301">
    <property type="entry name" value="REVERSE TRANSCRIPTASE"/>
    <property type="match status" value="1"/>
</dbReference>
<dbReference type="WBParaSite" id="TMUE_2000009610.1">
    <property type="protein sequence ID" value="TMUE_2000009610.1"/>
    <property type="gene ID" value="WBGene00300655"/>
</dbReference>
<dbReference type="Pfam" id="PF00078">
    <property type="entry name" value="RVT_1"/>
    <property type="match status" value="1"/>
</dbReference>
<dbReference type="AlphaFoldDB" id="A0A5S6QQV3"/>
<evidence type="ECO:0000259" key="2">
    <source>
        <dbReference type="PROSITE" id="PS50878"/>
    </source>
</evidence>
<evidence type="ECO:0000313" key="3">
    <source>
        <dbReference type="Proteomes" id="UP000046395"/>
    </source>
</evidence>
<dbReference type="PANTHER" id="PTHR21301:SF10">
    <property type="entry name" value="REVERSE TRANSCRIPTASE DOMAIN-CONTAINING PROTEIN"/>
    <property type="match status" value="1"/>
</dbReference>
<organism evidence="3 4">
    <name type="scientific">Trichuris muris</name>
    <name type="common">Mouse whipworm</name>
    <dbReference type="NCBI Taxonomy" id="70415"/>
    <lineage>
        <taxon>Eukaryota</taxon>
        <taxon>Metazoa</taxon>
        <taxon>Ecdysozoa</taxon>
        <taxon>Nematoda</taxon>
        <taxon>Enoplea</taxon>
        <taxon>Dorylaimia</taxon>
        <taxon>Trichinellida</taxon>
        <taxon>Trichuridae</taxon>
        <taxon>Trichuris</taxon>
    </lineage>
</organism>
<reference evidence="4" key="1">
    <citation type="submission" date="2019-12" db="UniProtKB">
        <authorList>
            <consortium name="WormBaseParasite"/>
        </authorList>
    </citation>
    <scope>IDENTIFICATION</scope>
</reference>
<feature type="region of interest" description="Disordered" evidence="1">
    <location>
        <begin position="433"/>
        <end position="459"/>
    </location>
</feature>
<name>A0A5S6QQV3_TRIMR</name>
<evidence type="ECO:0000313" key="4">
    <source>
        <dbReference type="WBParaSite" id="TMUE_2000009610.1"/>
    </source>
</evidence>
<dbReference type="InterPro" id="IPR000477">
    <property type="entry name" value="RT_dom"/>
</dbReference>
<evidence type="ECO:0000256" key="1">
    <source>
        <dbReference type="SAM" id="MobiDB-lite"/>
    </source>
</evidence>
<dbReference type="Pfam" id="PF26215">
    <property type="entry name" value="HTH_animal"/>
    <property type="match status" value="1"/>
</dbReference>
<sequence>MSNETKDEQISTMAINLKFSTNFTTPEPFCLPKIHKEGIPLRPVVSSYKSLTSNLCTYLARMLKPLIGNRPSHTENSTSFVNEIKSIGIDNEDMLVSYDVKDLFTSIPLEMAYTLILEALSKDSSLNERTKLNPFHLVQLVKFCMEEGNFFQWKGMFYSQEKGAPMGSSLSPVIDELFMEHLEEKAFPSGLSEYNVKLFKRYVDDIFAIVKQGKEDELLNHLNNLFPGKIHFMIEREEEGCLPFLDVLVVKEGNQLKTKVYRKATNSGKYLNFLSNHPKSVKKGIVTGMVDRATKICSREYLQEEIEFIRQTLRKNDFPTRLTEYCIEKRLHTWRNRGIRRNAAPHTRLVIPYYPGLSDKLQMAIRRLGVDVVFRNHINMRAILRSDKNKLPAEQKQGAVYMIQCRCGARYIGETGHTVGVRFQQHIRALHRYREAQRRERGESPRRGGRRQTNNPERVKQDAINASAMVEHAVSCPQPDEGITVHKLATEPDFGLRKIKEALFIRNNQCLNRDQGEDVNDVWTTVSTQTNCCRLNLQTD</sequence>
<keyword evidence="3" id="KW-1185">Reference proteome</keyword>
<proteinExistence type="predicted"/>
<dbReference type="STRING" id="70415.A0A5S6QQV3"/>
<dbReference type="PROSITE" id="PS50878">
    <property type="entry name" value="RT_POL"/>
    <property type="match status" value="1"/>
</dbReference>
<accession>A0A5S6QQV3</accession>
<dbReference type="Proteomes" id="UP000046395">
    <property type="component" value="Unassembled WGS sequence"/>
</dbReference>
<feature type="domain" description="Reverse transcriptase" evidence="2">
    <location>
        <begin position="12"/>
        <end position="256"/>
    </location>
</feature>
<protein>
    <submittedName>
        <fullName evidence="4">Reverse transcriptase domain-containing protein</fullName>
    </submittedName>
</protein>